<dbReference type="RefSeq" id="WP_188714390.1">
    <property type="nucleotide sequence ID" value="NZ_BMIV01000003.1"/>
</dbReference>
<evidence type="ECO:0000313" key="4">
    <source>
        <dbReference type="Proteomes" id="UP000640509"/>
    </source>
</evidence>
<keyword evidence="1" id="KW-1133">Transmembrane helix</keyword>
<reference evidence="4" key="1">
    <citation type="journal article" date="2019" name="Int. J. Syst. Evol. Microbiol.">
        <title>The Global Catalogue of Microorganisms (GCM) 10K type strain sequencing project: providing services to taxonomists for standard genome sequencing and annotation.</title>
        <authorList>
            <consortium name="The Broad Institute Genomics Platform"/>
            <consortium name="The Broad Institute Genome Sequencing Center for Infectious Disease"/>
            <person name="Wu L."/>
            <person name="Ma J."/>
        </authorList>
    </citation>
    <scope>NUCLEOTIDE SEQUENCE [LARGE SCALE GENOMIC DNA]</scope>
    <source>
        <strain evidence="4">CGMCC 1.15419</strain>
    </source>
</reference>
<organism evidence="3 4">
    <name type="scientific">Paracoccus acridae</name>
    <dbReference type="NCBI Taxonomy" id="1795310"/>
    <lineage>
        <taxon>Bacteria</taxon>
        <taxon>Pseudomonadati</taxon>
        <taxon>Pseudomonadota</taxon>
        <taxon>Alphaproteobacteria</taxon>
        <taxon>Rhodobacterales</taxon>
        <taxon>Paracoccaceae</taxon>
        <taxon>Paracoccus</taxon>
    </lineage>
</organism>
<evidence type="ECO:0000313" key="3">
    <source>
        <dbReference type="EMBL" id="GGF60969.1"/>
    </source>
</evidence>
<evidence type="ECO:0000259" key="2">
    <source>
        <dbReference type="Pfam" id="PF10099"/>
    </source>
</evidence>
<accession>A0ABQ1VH07</accession>
<proteinExistence type="predicted"/>
<comment type="caution">
    <text evidence="3">The sequence shown here is derived from an EMBL/GenBank/DDBJ whole genome shotgun (WGS) entry which is preliminary data.</text>
</comment>
<dbReference type="EMBL" id="BMIV01000003">
    <property type="protein sequence ID" value="GGF60969.1"/>
    <property type="molecule type" value="Genomic_DNA"/>
</dbReference>
<protein>
    <recommendedName>
        <fullName evidence="2">Anti-sigma K factor RskA C-terminal domain-containing protein</fullName>
    </recommendedName>
</protein>
<feature type="domain" description="Anti-sigma K factor RskA C-terminal" evidence="2">
    <location>
        <begin position="104"/>
        <end position="224"/>
    </location>
</feature>
<name>A0ABQ1VH07_9RHOB</name>
<sequence>MTQDTLDARADAFVLGLLDDAQEAEAEAALIADATWAAAVARARDRLLPLDMTAEEHPGAEALWEGIRARLAASQPIPLPAPNPVPTAANSPRRPGRMLPSGIAAAIGILAGAVLGGSWFAPEPVVIAVLLDNAGAPTAVVEDYGGADARIRFVNGVEVPQDRQMQVWTLPSAEMGPISLGLLTGTGTADLDAPRLPEPADGQLYEITLEPRGGSPTGRPTGAILAKGLAARQEGI</sequence>
<keyword evidence="4" id="KW-1185">Reference proteome</keyword>
<gene>
    <name evidence="3" type="ORF">GCM10011402_11130</name>
</gene>
<dbReference type="Proteomes" id="UP000640509">
    <property type="component" value="Unassembled WGS sequence"/>
</dbReference>
<evidence type="ECO:0000256" key="1">
    <source>
        <dbReference type="SAM" id="Phobius"/>
    </source>
</evidence>
<keyword evidence="1" id="KW-0812">Transmembrane</keyword>
<dbReference type="InterPro" id="IPR018764">
    <property type="entry name" value="RskA_C"/>
</dbReference>
<keyword evidence="1" id="KW-0472">Membrane</keyword>
<feature type="transmembrane region" description="Helical" evidence="1">
    <location>
        <begin position="102"/>
        <end position="121"/>
    </location>
</feature>
<dbReference type="Pfam" id="PF10099">
    <property type="entry name" value="RskA_C"/>
    <property type="match status" value="1"/>
</dbReference>